<evidence type="ECO:0000313" key="3">
    <source>
        <dbReference type="EMBL" id="EJW03734.1"/>
    </source>
</evidence>
<evidence type="ECO:0000313" key="4">
    <source>
        <dbReference type="Proteomes" id="UP000003163"/>
    </source>
</evidence>
<dbReference type="EMBL" id="AFBI03000031">
    <property type="protein sequence ID" value="EJW03734.1"/>
    <property type="molecule type" value="Genomic_DNA"/>
</dbReference>
<sequence>MKISFANFFGVLCLLLALNFFMIKSMPYCNLNKIAIGKKYEKTSINSIPKSTYGKKNILPKPNFHDNDSLKWLNSSHIDIHNESNRKHRRRTKNKTSDSFQIASDPSMSSIK</sequence>
<evidence type="ECO:0000256" key="2">
    <source>
        <dbReference type="SAM" id="SignalP"/>
    </source>
</evidence>
<feature type="region of interest" description="Disordered" evidence="1">
    <location>
        <begin position="81"/>
        <end position="112"/>
    </location>
</feature>
<accession>J9D899</accession>
<feature type="compositionally biased region" description="Polar residues" evidence="1">
    <location>
        <begin position="97"/>
        <end position="112"/>
    </location>
</feature>
<reference evidence="3" key="1">
    <citation type="submission" date="2011-08" db="EMBL/GenBank/DDBJ databases">
        <authorList>
            <person name="Liu Z.J."/>
            <person name="Shi F.L."/>
            <person name="Lu J.Q."/>
            <person name="Li M."/>
            <person name="Wang Z.L."/>
        </authorList>
    </citation>
    <scope>NUCLEOTIDE SEQUENCE [LARGE SCALE GENOMIC DNA]</scope>
    <source>
        <strain evidence="3">USNM 41457</strain>
    </source>
</reference>
<keyword evidence="2" id="KW-0732">Signal</keyword>
<proteinExistence type="predicted"/>
<gene>
    <name evidence="3" type="ORF">EDEG_01972</name>
</gene>
<name>J9D899_EDHAE</name>
<evidence type="ECO:0000256" key="1">
    <source>
        <dbReference type="SAM" id="MobiDB-lite"/>
    </source>
</evidence>
<dbReference type="AlphaFoldDB" id="J9D899"/>
<dbReference type="VEuPathDB" id="MicrosporidiaDB:EDEG_01972"/>
<dbReference type="InParanoid" id="J9D899"/>
<comment type="caution">
    <text evidence="3">The sequence shown here is derived from an EMBL/GenBank/DDBJ whole genome shotgun (WGS) entry which is preliminary data.</text>
</comment>
<feature type="signal peptide" evidence="2">
    <location>
        <begin position="1"/>
        <end position="25"/>
    </location>
</feature>
<organism evidence="3 4">
    <name type="scientific">Edhazardia aedis (strain USNM 41457)</name>
    <name type="common">Microsporidian parasite</name>
    <dbReference type="NCBI Taxonomy" id="1003232"/>
    <lineage>
        <taxon>Eukaryota</taxon>
        <taxon>Fungi</taxon>
        <taxon>Fungi incertae sedis</taxon>
        <taxon>Microsporidia</taxon>
        <taxon>Edhazardia</taxon>
    </lineage>
</organism>
<reference evidence="3" key="2">
    <citation type="submission" date="2015-07" db="EMBL/GenBank/DDBJ databases">
        <title>MeaNS - Measles Nucleotide Surveillance Program.</title>
        <authorList>
            <person name="Tran T."/>
            <person name="Druce J."/>
        </authorList>
    </citation>
    <scope>NUCLEOTIDE SEQUENCE</scope>
    <source>
        <strain evidence="3">USNM 41457</strain>
    </source>
</reference>
<dbReference type="HOGENOM" id="CLU_2145809_0_0_1"/>
<feature type="chain" id="PRO_5003822871" evidence="2">
    <location>
        <begin position="26"/>
        <end position="112"/>
    </location>
</feature>
<dbReference type="Proteomes" id="UP000003163">
    <property type="component" value="Unassembled WGS sequence"/>
</dbReference>
<protein>
    <submittedName>
        <fullName evidence="3">Uncharacterized protein</fullName>
    </submittedName>
</protein>
<keyword evidence="4" id="KW-1185">Reference proteome</keyword>